<dbReference type="OrthoDB" id="408373at2759"/>
<name>A0A6A1WDP6_9ROSI</name>
<comment type="caution">
    <text evidence="2">The sequence shown here is derived from an EMBL/GenBank/DDBJ whole genome shotgun (WGS) entry which is preliminary data.</text>
</comment>
<accession>A0A6A1WDP6</accession>
<dbReference type="Proteomes" id="UP000516437">
    <property type="component" value="Chromosome 2"/>
</dbReference>
<dbReference type="Gene3D" id="3.40.50.1820">
    <property type="entry name" value="alpha/beta hydrolase"/>
    <property type="match status" value="2"/>
</dbReference>
<evidence type="ECO:0000313" key="3">
    <source>
        <dbReference type="Proteomes" id="UP000516437"/>
    </source>
</evidence>
<sequence length="217" mass="24295">MEALSDCTGGIVEALNVNVYGNGTQAMVLAHGYGTDQTLWQYLIPYFACYFKVVVFDLVFSPNVNPSLYDLKRYLNDKGYNGGFRRAEVDTLFREMDKNFPSWVHSFAPVAVGVNCTAAIAQFRCSLGRMKPKTALSVARTVFLSDLRWVLPQVQVPCTIIQSRKDVIVPQPVAFYMKRKLRGHVGLEILKTEGHFPQLTAFPLLLKVVERVLSIGG</sequence>
<dbReference type="SUPFAM" id="SSF53474">
    <property type="entry name" value="alpha/beta-Hydrolases"/>
    <property type="match status" value="1"/>
</dbReference>
<evidence type="ECO:0008006" key="4">
    <source>
        <dbReference type="Google" id="ProtNLM"/>
    </source>
</evidence>
<dbReference type="PANTHER" id="PTHR43039">
    <property type="entry name" value="ESTERASE-RELATED"/>
    <property type="match status" value="1"/>
</dbReference>
<evidence type="ECO:0000313" key="2">
    <source>
        <dbReference type="EMBL" id="KAB1222436.1"/>
    </source>
</evidence>
<gene>
    <name evidence="2" type="ORF">CJ030_MR2G028764</name>
</gene>
<proteinExistence type="inferred from homology"/>
<dbReference type="EMBL" id="RXIC02000020">
    <property type="protein sequence ID" value="KAB1222436.1"/>
    <property type="molecule type" value="Genomic_DNA"/>
</dbReference>
<evidence type="ECO:0000256" key="1">
    <source>
        <dbReference type="ARBA" id="ARBA00008645"/>
    </source>
</evidence>
<dbReference type="AlphaFoldDB" id="A0A6A1WDP6"/>
<keyword evidence="3" id="KW-1185">Reference proteome</keyword>
<reference evidence="2 3" key="1">
    <citation type="journal article" date="2019" name="Plant Biotechnol. J.">
        <title>The red bayberry genome and genetic basis of sex determination.</title>
        <authorList>
            <person name="Jia H.M."/>
            <person name="Jia H.J."/>
            <person name="Cai Q.L."/>
            <person name="Wang Y."/>
            <person name="Zhao H.B."/>
            <person name="Yang W.F."/>
            <person name="Wang G.Y."/>
            <person name="Li Y.H."/>
            <person name="Zhan D.L."/>
            <person name="Shen Y.T."/>
            <person name="Niu Q.F."/>
            <person name="Chang L."/>
            <person name="Qiu J."/>
            <person name="Zhao L."/>
            <person name="Xie H.B."/>
            <person name="Fu W.Y."/>
            <person name="Jin J."/>
            <person name="Li X.W."/>
            <person name="Jiao Y."/>
            <person name="Zhou C.C."/>
            <person name="Tu T."/>
            <person name="Chai C.Y."/>
            <person name="Gao J.L."/>
            <person name="Fan L.J."/>
            <person name="van de Weg E."/>
            <person name="Wang J.Y."/>
            <person name="Gao Z.S."/>
        </authorList>
    </citation>
    <scope>NUCLEOTIDE SEQUENCE [LARGE SCALE GENOMIC DNA]</scope>
    <source>
        <tissue evidence="2">Leaves</tissue>
    </source>
</reference>
<comment type="similarity">
    <text evidence="1">Belongs to the AB hydrolase superfamily.</text>
</comment>
<organism evidence="2 3">
    <name type="scientific">Morella rubra</name>
    <name type="common">Chinese bayberry</name>
    <dbReference type="NCBI Taxonomy" id="262757"/>
    <lineage>
        <taxon>Eukaryota</taxon>
        <taxon>Viridiplantae</taxon>
        <taxon>Streptophyta</taxon>
        <taxon>Embryophyta</taxon>
        <taxon>Tracheophyta</taxon>
        <taxon>Spermatophyta</taxon>
        <taxon>Magnoliopsida</taxon>
        <taxon>eudicotyledons</taxon>
        <taxon>Gunneridae</taxon>
        <taxon>Pentapetalae</taxon>
        <taxon>rosids</taxon>
        <taxon>fabids</taxon>
        <taxon>Fagales</taxon>
        <taxon>Myricaceae</taxon>
        <taxon>Morella</taxon>
    </lineage>
</organism>
<dbReference type="InterPro" id="IPR029058">
    <property type="entry name" value="AB_hydrolase_fold"/>
</dbReference>
<protein>
    <recommendedName>
        <fullName evidence="4">AB hydrolase-1 domain-containing protein</fullName>
    </recommendedName>
</protein>